<name>A0ABV2AAU1_9GAMM</name>
<evidence type="ECO:0000256" key="7">
    <source>
        <dbReference type="SAM" id="Phobius"/>
    </source>
</evidence>
<keyword evidence="6 7" id="KW-0472">Membrane</keyword>
<sequence>MIDTPAMQTLALAVFGLTYLGMAAGGVRGLAVDRAWIALSGACLLLLVGSISGALPLEAALAHLDAPTLLLLLGLMLIAARAEASGLFVRIEHALAAWRERPALLLAGIIAVSGVLSAVLVNDIVAYALAPLLCRFLPRHGLDPRPFLIALALSCNAGSAASLIGNPQNALIGQAGRLDFWNYAAFAAVPALLSLLAVHAVVWAVWHRRWRLATAGHAPATATTPTDSPLPLLLALAGLLALLATPLPREIAVLSVALLLLMRRGQPSRELVARVDWNLLLLFGGLFVVTGIAAESRALGNLVSPLVPMVQDSIGGLIAVNLVGANLIGNVPLTVLLLKLGADWSQETLRDLALVSTLAGNALLIGSVVNLIVAERAKACGVHLGFGEFARCGLPVTVASMLIVTAWLVVFS</sequence>
<evidence type="ECO:0000259" key="8">
    <source>
        <dbReference type="Pfam" id="PF03600"/>
    </source>
</evidence>
<evidence type="ECO:0000256" key="4">
    <source>
        <dbReference type="ARBA" id="ARBA00022692"/>
    </source>
</evidence>
<dbReference type="PANTHER" id="PTHR43302:SF5">
    <property type="entry name" value="TRANSPORTER ARSB-RELATED"/>
    <property type="match status" value="1"/>
</dbReference>
<feature type="transmembrane region" description="Helical" evidence="7">
    <location>
        <begin position="314"/>
        <end position="340"/>
    </location>
</feature>
<feature type="transmembrane region" description="Helical" evidence="7">
    <location>
        <begin position="352"/>
        <end position="373"/>
    </location>
</feature>
<feature type="transmembrane region" description="Helical" evidence="7">
    <location>
        <begin position="180"/>
        <end position="206"/>
    </location>
</feature>
<feature type="transmembrane region" description="Helical" evidence="7">
    <location>
        <begin position="36"/>
        <end position="57"/>
    </location>
</feature>
<feature type="transmembrane region" description="Helical" evidence="7">
    <location>
        <begin position="393"/>
        <end position="411"/>
    </location>
</feature>
<feature type="transmembrane region" description="Helical" evidence="7">
    <location>
        <begin position="69"/>
        <end position="91"/>
    </location>
</feature>
<reference evidence="9 10" key="1">
    <citation type="submission" date="2024-06" db="EMBL/GenBank/DDBJ databases">
        <authorList>
            <person name="Li Z."/>
            <person name="Jiang Y."/>
        </authorList>
    </citation>
    <scope>NUCLEOTIDE SEQUENCE [LARGE SCALE GENOMIC DNA]</scope>
    <source>
        <strain evidence="9 10">HSW-8</strain>
    </source>
</reference>
<dbReference type="EMBL" id="JBEPIJ010000009">
    <property type="protein sequence ID" value="MES0874279.1"/>
    <property type="molecule type" value="Genomic_DNA"/>
</dbReference>
<evidence type="ECO:0000256" key="2">
    <source>
        <dbReference type="ARBA" id="ARBA00022448"/>
    </source>
</evidence>
<keyword evidence="3" id="KW-1003">Cell membrane</keyword>
<evidence type="ECO:0000256" key="5">
    <source>
        <dbReference type="ARBA" id="ARBA00022989"/>
    </source>
</evidence>
<dbReference type="PANTHER" id="PTHR43302">
    <property type="entry name" value="TRANSPORTER ARSB-RELATED"/>
    <property type="match status" value="1"/>
</dbReference>
<comment type="caution">
    <text evidence="9">The sequence shown here is derived from an EMBL/GenBank/DDBJ whole genome shotgun (WGS) entry which is preliminary data.</text>
</comment>
<dbReference type="InterPro" id="IPR004680">
    <property type="entry name" value="Cit_transptr-like_dom"/>
</dbReference>
<feature type="transmembrane region" description="Helical" evidence="7">
    <location>
        <begin position="103"/>
        <end position="127"/>
    </location>
</feature>
<feature type="transmembrane region" description="Helical" evidence="7">
    <location>
        <begin position="6"/>
        <end position="24"/>
    </location>
</feature>
<feature type="transmembrane region" description="Helical" evidence="7">
    <location>
        <begin position="273"/>
        <end position="294"/>
    </location>
</feature>
<evidence type="ECO:0000256" key="6">
    <source>
        <dbReference type="ARBA" id="ARBA00023136"/>
    </source>
</evidence>
<dbReference type="Pfam" id="PF03600">
    <property type="entry name" value="CitMHS"/>
    <property type="match status" value="1"/>
</dbReference>
<evidence type="ECO:0000256" key="1">
    <source>
        <dbReference type="ARBA" id="ARBA00004651"/>
    </source>
</evidence>
<keyword evidence="10" id="KW-1185">Reference proteome</keyword>
<keyword evidence="5 7" id="KW-1133">Transmembrane helix</keyword>
<comment type="subcellular location">
    <subcellularLocation>
        <location evidence="1">Cell membrane</location>
        <topology evidence="1">Multi-pass membrane protein</topology>
    </subcellularLocation>
</comment>
<feature type="domain" description="Citrate transporter-like" evidence="8">
    <location>
        <begin position="32"/>
        <end position="343"/>
    </location>
</feature>
<protein>
    <submittedName>
        <fullName evidence="9">SLC13 family permease</fullName>
    </submittedName>
</protein>
<evidence type="ECO:0000313" key="9">
    <source>
        <dbReference type="EMBL" id="MES0874279.1"/>
    </source>
</evidence>
<evidence type="ECO:0000256" key="3">
    <source>
        <dbReference type="ARBA" id="ARBA00022475"/>
    </source>
</evidence>
<proteinExistence type="predicted"/>
<evidence type="ECO:0000313" key="10">
    <source>
        <dbReference type="Proteomes" id="UP001465331"/>
    </source>
</evidence>
<accession>A0ABV2AAU1</accession>
<gene>
    <name evidence="9" type="ORF">ABSH63_09710</name>
</gene>
<keyword evidence="2" id="KW-0813">Transport</keyword>
<dbReference type="Proteomes" id="UP001465331">
    <property type="component" value="Unassembled WGS sequence"/>
</dbReference>
<organism evidence="9 10">
    <name type="scientific">Sinimarinibacterium thermocellulolyticum</name>
    <dbReference type="NCBI Taxonomy" id="3170016"/>
    <lineage>
        <taxon>Bacteria</taxon>
        <taxon>Pseudomonadati</taxon>
        <taxon>Pseudomonadota</taxon>
        <taxon>Gammaproteobacteria</taxon>
        <taxon>Nevskiales</taxon>
        <taxon>Nevskiaceae</taxon>
        <taxon>Sinimarinibacterium</taxon>
    </lineage>
</organism>
<keyword evidence="4 7" id="KW-0812">Transmembrane</keyword>